<feature type="domain" description="AB hydrolase-1" evidence="2">
    <location>
        <begin position="121"/>
        <end position="301"/>
    </location>
</feature>
<dbReference type="OrthoDB" id="446723at2759"/>
<name>A0A9P6B2I5_9AGAM</name>
<dbReference type="GO" id="GO:0052651">
    <property type="term" value="P:monoacylglycerol catabolic process"/>
    <property type="evidence" value="ECO:0007669"/>
    <property type="project" value="TreeGrafter"/>
</dbReference>
<protein>
    <recommendedName>
        <fullName evidence="2">AB hydrolase-1 domain-containing protein</fullName>
    </recommendedName>
</protein>
<evidence type="ECO:0000256" key="1">
    <source>
        <dbReference type="SAM" id="Phobius"/>
    </source>
</evidence>
<dbReference type="Gene3D" id="3.40.50.1820">
    <property type="entry name" value="alpha/beta hydrolase"/>
    <property type="match status" value="1"/>
</dbReference>
<dbReference type="GO" id="GO:0005789">
    <property type="term" value="C:endoplasmic reticulum membrane"/>
    <property type="evidence" value="ECO:0007669"/>
    <property type="project" value="TreeGrafter"/>
</dbReference>
<feature type="transmembrane region" description="Helical" evidence="1">
    <location>
        <begin position="12"/>
        <end position="35"/>
    </location>
</feature>
<comment type="caution">
    <text evidence="3">The sequence shown here is derived from an EMBL/GenBank/DDBJ whole genome shotgun (WGS) entry which is preliminary data.</text>
</comment>
<dbReference type="EMBL" id="MU128939">
    <property type="protein sequence ID" value="KAF9516491.1"/>
    <property type="molecule type" value="Genomic_DNA"/>
</dbReference>
<dbReference type="Proteomes" id="UP000886523">
    <property type="component" value="Unassembled WGS sequence"/>
</dbReference>
<organism evidence="3 4">
    <name type="scientific">Hydnum rufescens UP504</name>
    <dbReference type="NCBI Taxonomy" id="1448309"/>
    <lineage>
        <taxon>Eukaryota</taxon>
        <taxon>Fungi</taxon>
        <taxon>Dikarya</taxon>
        <taxon>Basidiomycota</taxon>
        <taxon>Agaricomycotina</taxon>
        <taxon>Agaricomycetes</taxon>
        <taxon>Cantharellales</taxon>
        <taxon>Hydnaceae</taxon>
        <taxon>Hydnum</taxon>
    </lineage>
</organism>
<dbReference type="PANTHER" id="PTHR12277">
    <property type="entry name" value="ALPHA/BETA HYDROLASE DOMAIN-CONTAINING PROTEIN"/>
    <property type="match status" value="1"/>
</dbReference>
<dbReference type="GO" id="GO:0004622">
    <property type="term" value="F:phosphatidylcholine lysophospholipase activity"/>
    <property type="evidence" value="ECO:0007669"/>
    <property type="project" value="TreeGrafter"/>
</dbReference>
<dbReference type="PANTHER" id="PTHR12277:SF194">
    <property type="entry name" value="FI04476P"/>
    <property type="match status" value="1"/>
</dbReference>
<dbReference type="AlphaFoldDB" id="A0A9P6B2I5"/>
<dbReference type="Pfam" id="PF12697">
    <property type="entry name" value="Abhydrolase_6"/>
    <property type="match status" value="1"/>
</dbReference>
<gene>
    <name evidence="3" type="ORF">BS47DRAFT_1315321</name>
</gene>
<keyword evidence="1" id="KW-1133">Transmembrane helix</keyword>
<evidence type="ECO:0000313" key="3">
    <source>
        <dbReference type="EMBL" id="KAF9516491.1"/>
    </source>
</evidence>
<dbReference type="GO" id="GO:0047372">
    <property type="term" value="F:monoacylglycerol lipase activity"/>
    <property type="evidence" value="ECO:0007669"/>
    <property type="project" value="TreeGrafter"/>
</dbReference>
<evidence type="ECO:0000259" key="2">
    <source>
        <dbReference type="Pfam" id="PF12697"/>
    </source>
</evidence>
<keyword evidence="1" id="KW-0812">Transmembrane</keyword>
<sequence length="413" mass="45634">METNSQPNRGFLARAHTFLIYLGVIYISGILLLLIPTVQTHFLYLHKVQNPVSPKFNSPQRYGLAPYKALDINISTSDNVRLGAWFVLSDSFFQHASQYRRPMRPFSEADISQSILGRPTVLFLHGNAASRAAPYRVTCYSTITSRLDANVLAIDYRGFGNSEGVPSEVGLGKDARAAWDWLISHGAPPQSILIVGHSLGTGVGTMLASELVHEGKDNISLRNACRVHPRGLTLVAPFTSITMLAKTYTIFGGLPLLRPITTFPFAFDFILSFLNHKFDTISRIPTVQAPILLIHAEGDDTIPNSHARSLFDALLEPLLPPFPFTQSQMLNPTAGDSAYWKQLQESTRARSAARAEIVREETLEGFALTAEFQRPGDGGKVKHVEMKWGGHTKLVTAEGLVDLIGDFFNLTRF</sequence>
<keyword evidence="4" id="KW-1185">Reference proteome</keyword>
<dbReference type="InterPro" id="IPR000073">
    <property type="entry name" value="AB_hydrolase_1"/>
</dbReference>
<dbReference type="GO" id="GO:0006660">
    <property type="term" value="P:phosphatidylserine catabolic process"/>
    <property type="evidence" value="ECO:0007669"/>
    <property type="project" value="TreeGrafter"/>
</dbReference>
<evidence type="ECO:0000313" key="4">
    <source>
        <dbReference type="Proteomes" id="UP000886523"/>
    </source>
</evidence>
<dbReference type="InterPro" id="IPR029058">
    <property type="entry name" value="AB_hydrolase_fold"/>
</dbReference>
<reference evidence="3" key="1">
    <citation type="journal article" date="2020" name="Nat. Commun.">
        <title>Large-scale genome sequencing of mycorrhizal fungi provides insights into the early evolution of symbiotic traits.</title>
        <authorList>
            <person name="Miyauchi S."/>
            <person name="Kiss E."/>
            <person name="Kuo A."/>
            <person name="Drula E."/>
            <person name="Kohler A."/>
            <person name="Sanchez-Garcia M."/>
            <person name="Morin E."/>
            <person name="Andreopoulos B."/>
            <person name="Barry K.W."/>
            <person name="Bonito G."/>
            <person name="Buee M."/>
            <person name="Carver A."/>
            <person name="Chen C."/>
            <person name="Cichocki N."/>
            <person name="Clum A."/>
            <person name="Culley D."/>
            <person name="Crous P.W."/>
            <person name="Fauchery L."/>
            <person name="Girlanda M."/>
            <person name="Hayes R.D."/>
            <person name="Keri Z."/>
            <person name="LaButti K."/>
            <person name="Lipzen A."/>
            <person name="Lombard V."/>
            <person name="Magnuson J."/>
            <person name="Maillard F."/>
            <person name="Murat C."/>
            <person name="Nolan M."/>
            <person name="Ohm R.A."/>
            <person name="Pangilinan J."/>
            <person name="Pereira M.F."/>
            <person name="Perotto S."/>
            <person name="Peter M."/>
            <person name="Pfister S."/>
            <person name="Riley R."/>
            <person name="Sitrit Y."/>
            <person name="Stielow J.B."/>
            <person name="Szollosi G."/>
            <person name="Zifcakova L."/>
            <person name="Stursova M."/>
            <person name="Spatafora J.W."/>
            <person name="Tedersoo L."/>
            <person name="Vaario L.M."/>
            <person name="Yamada A."/>
            <person name="Yan M."/>
            <person name="Wang P."/>
            <person name="Xu J."/>
            <person name="Bruns T."/>
            <person name="Baldrian P."/>
            <person name="Vilgalys R."/>
            <person name="Dunand C."/>
            <person name="Henrissat B."/>
            <person name="Grigoriev I.V."/>
            <person name="Hibbett D."/>
            <person name="Nagy L.G."/>
            <person name="Martin F.M."/>
        </authorList>
    </citation>
    <scope>NUCLEOTIDE SEQUENCE</scope>
    <source>
        <strain evidence="3">UP504</strain>
    </source>
</reference>
<accession>A0A9P6B2I5</accession>
<dbReference type="SUPFAM" id="SSF53474">
    <property type="entry name" value="alpha/beta-Hydrolases"/>
    <property type="match status" value="1"/>
</dbReference>
<keyword evidence="1" id="KW-0472">Membrane</keyword>
<proteinExistence type="predicted"/>